<dbReference type="InterPro" id="IPR027417">
    <property type="entry name" value="P-loop_NTPase"/>
</dbReference>
<evidence type="ECO:0000313" key="2">
    <source>
        <dbReference type="EMBL" id="ROR26419.1"/>
    </source>
</evidence>
<dbReference type="OrthoDB" id="9764644at2"/>
<protein>
    <submittedName>
        <fullName evidence="2">Uridine kinase</fullName>
    </submittedName>
</protein>
<dbReference type="InterPro" id="IPR018163">
    <property type="entry name" value="Thr/Ala-tRNA-synth_IIc_edit"/>
</dbReference>
<evidence type="ECO:0000259" key="1">
    <source>
        <dbReference type="SMART" id="SM00382"/>
    </source>
</evidence>
<accession>A0A3N1XI79</accession>
<keyword evidence="3" id="KW-1185">Reference proteome</keyword>
<gene>
    <name evidence="2" type="ORF">EDD66_108141</name>
</gene>
<sequence length="554" mass="63434">MEENVKVVINGVKKEYKKGITFLEISKEYQDDHADDIILAVQNHRLRELFKSVDFDCEISFMTTSDDAGHKTYVRGMTLVMLKAFYDVLGRENISNILVEYSLGPGLYCDYKGKVPLTEEVIQKVKDRMDELIDNDLPFLKKSIGTNDAIKLFENYGMYDKQKLFKYRRVSKANIYTLGKFQDYFYGYMPPSTGMLKHYDLFLYGDGFILLLPTKKKPNELGEFKPQAKLFQTLKQSNNWGKLMEIETVGALNDVIARGEISDLILVQEAFHEKMIADIASQIKNAGNKKFIMIAGPSSSGKTTFSHRLSIQLKTLGLKPHPIAVDNYFVNRDQTPLDENGSPNYESLHAIDLAGFNKDMTDLLNKKTVDIPYYNFKTGKREYKGNYMTLGDDDILVIEGIHGLNDELSYSLPRESKFKIYISALTQINIDEHNRIPSTDGRLIRRIVRDARTRGTSAKETIAMWPSVRRGEEQNIFPFQEDADVMFNSALIYELAILKQYIEPALFGIDREAPEYIEAKRILKFLDYFIGVSSEEIPKNSILREFVGGSCFKV</sequence>
<dbReference type="SMART" id="SM00382">
    <property type="entry name" value="AAA"/>
    <property type="match status" value="1"/>
</dbReference>
<dbReference type="InterPro" id="IPR003593">
    <property type="entry name" value="AAA+_ATPase"/>
</dbReference>
<feature type="domain" description="AAA+ ATPase" evidence="1">
    <location>
        <begin position="288"/>
        <end position="449"/>
    </location>
</feature>
<keyword evidence="2" id="KW-0418">Kinase</keyword>
<dbReference type="GO" id="GO:0005524">
    <property type="term" value="F:ATP binding"/>
    <property type="evidence" value="ECO:0007669"/>
    <property type="project" value="InterPro"/>
</dbReference>
<dbReference type="SUPFAM" id="SSF55186">
    <property type="entry name" value="ThrRS/AlaRS common domain"/>
    <property type="match status" value="1"/>
</dbReference>
<dbReference type="Gene3D" id="3.40.50.300">
    <property type="entry name" value="P-loop containing nucleotide triphosphate hydrolases"/>
    <property type="match status" value="1"/>
</dbReference>
<proteinExistence type="predicted"/>
<dbReference type="PANTHER" id="PTHR10285">
    <property type="entry name" value="URIDINE KINASE"/>
    <property type="match status" value="1"/>
</dbReference>
<evidence type="ECO:0000313" key="3">
    <source>
        <dbReference type="Proteomes" id="UP000273083"/>
    </source>
</evidence>
<dbReference type="RefSeq" id="WP_123610126.1">
    <property type="nucleotide sequence ID" value="NZ_RJVG01000008.1"/>
</dbReference>
<dbReference type="AlphaFoldDB" id="A0A3N1XI79"/>
<dbReference type="InterPro" id="IPR006083">
    <property type="entry name" value="PRK/URK"/>
</dbReference>
<dbReference type="EMBL" id="RJVG01000008">
    <property type="protein sequence ID" value="ROR26419.1"/>
    <property type="molecule type" value="Genomic_DNA"/>
</dbReference>
<dbReference type="Proteomes" id="UP000273083">
    <property type="component" value="Unassembled WGS sequence"/>
</dbReference>
<name>A0A3N1XI79_9FIRM</name>
<dbReference type="Pfam" id="PF00485">
    <property type="entry name" value="PRK"/>
    <property type="match status" value="1"/>
</dbReference>
<dbReference type="SUPFAM" id="SSF52540">
    <property type="entry name" value="P-loop containing nucleoside triphosphate hydrolases"/>
    <property type="match status" value="1"/>
</dbReference>
<reference evidence="2 3" key="1">
    <citation type="submission" date="2018-11" db="EMBL/GenBank/DDBJ databases">
        <title>Genomic Encyclopedia of Type Strains, Phase IV (KMG-IV): sequencing the most valuable type-strain genomes for metagenomic binning, comparative biology and taxonomic classification.</title>
        <authorList>
            <person name="Goeker M."/>
        </authorList>
    </citation>
    <scope>NUCLEOTIDE SEQUENCE [LARGE SCALE GENOMIC DNA]</scope>
    <source>
        <strain evidence="2 3">DSM 26537</strain>
    </source>
</reference>
<dbReference type="GO" id="GO:0016301">
    <property type="term" value="F:kinase activity"/>
    <property type="evidence" value="ECO:0007669"/>
    <property type="project" value="UniProtKB-KW"/>
</dbReference>
<dbReference type="Gene3D" id="3.30.980.10">
    <property type="entry name" value="Threonyl-trna Synthetase, Chain A, domain 2"/>
    <property type="match status" value="1"/>
</dbReference>
<keyword evidence="2" id="KW-0808">Transferase</keyword>
<dbReference type="CDD" id="cd02028">
    <property type="entry name" value="UMPK_like"/>
    <property type="match status" value="1"/>
</dbReference>
<organism evidence="2 3">
    <name type="scientific">Mobilisporobacter senegalensis</name>
    <dbReference type="NCBI Taxonomy" id="1329262"/>
    <lineage>
        <taxon>Bacteria</taxon>
        <taxon>Bacillati</taxon>
        <taxon>Bacillota</taxon>
        <taxon>Clostridia</taxon>
        <taxon>Lachnospirales</taxon>
        <taxon>Lachnospiraceae</taxon>
        <taxon>Mobilisporobacter</taxon>
    </lineage>
</organism>
<comment type="caution">
    <text evidence="2">The sequence shown here is derived from an EMBL/GenBank/DDBJ whole genome shotgun (WGS) entry which is preliminary data.</text>
</comment>